<feature type="domain" description="RNase H type-1" evidence="1">
    <location>
        <begin position="106"/>
        <end position="194"/>
    </location>
</feature>
<keyword evidence="3" id="KW-1185">Reference proteome</keyword>
<sequence>MEGMLLQHLKIAWWKQKASPKLPEVYRAIPAIILWTIWKRRNVIKHGSNISYEEMVNQVVGVVRQLIKQKYPWIKRIEWSWLEIIIRIECYKPKLHYISVTWKSPDITRIKCNTDGASRGNPCLSSFGYCLRDSKEDLLFAKSRGIGIATNMEAECLAILDAIRNCKERELYDVLIEIDSLSLKKIIQQEWKVP</sequence>
<dbReference type="PROSITE" id="PS50879">
    <property type="entry name" value="RNASE_H_1"/>
    <property type="match status" value="1"/>
</dbReference>
<accession>A0ABQ7UZP6</accession>
<reference evidence="2 3" key="1">
    <citation type="journal article" date="2021" name="bioRxiv">
        <title>Chromosome-scale and haplotype-resolved genome assembly of a tetraploid potato cultivar.</title>
        <authorList>
            <person name="Sun H."/>
            <person name="Jiao W.-B."/>
            <person name="Krause K."/>
            <person name="Campoy J.A."/>
            <person name="Goel M."/>
            <person name="Folz-Donahue K."/>
            <person name="Kukat C."/>
            <person name="Huettel B."/>
            <person name="Schneeberger K."/>
        </authorList>
    </citation>
    <scope>NUCLEOTIDE SEQUENCE [LARGE SCALE GENOMIC DNA]</scope>
    <source>
        <strain evidence="2">SolTubOtavaFocal</strain>
        <tissue evidence="2">Leaves</tissue>
    </source>
</reference>
<name>A0ABQ7UZP6_SOLTU</name>
<gene>
    <name evidence="2" type="ORF">KY290_020803</name>
</gene>
<dbReference type="Pfam" id="PF13456">
    <property type="entry name" value="RVT_3"/>
    <property type="match status" value="1"/>
</dbReference>
<proteinExistence type="predicted"/>
<dbReference type="InterPro" id="IPR053151">
    <property type="entry name" value="RNase_H-like"/>
</dbReference>
<dbReference type="CDD" id="cd06222">
    <property type="entry name" value="RNase_H_like"/>
    <property type="match status" value="1"/>
</dbReference>
<comment type="caution">
    <text evidence="2">The sequence shown here is derived from an EMBL/GenBank/DDBJ whole genome shotgun (WGS) entry which is preliminary data.</text>
</comment>
<dbReference type="InterPro" id="IPR002156">
    <property type="entry name" value="RNaseH_domain"/>
</dbReference>
<dbReference type="Proteomes" id="UP000826656">
    <property type="component" value="Unassembled WGS sequence"/>
</dbReference>
<dbReference type="SUPFAM" id="SSF53098">
    <property type="entry name" value="Ribonuclease H-like"/>
    <property type="match status" value="1"/>
</dbReference>
<dbReference type="PANTHER" id="PTHR47723:SF24">
    <property type="entry name" value="RNASE H TYPE-1 DOMAIN-CONTAINING PROTEIN"/>
    <property type="match status" value="1"/>
</dbReference>
<evidence type="ECO:0000313" key="3">
    <source>
        <dbReference type="Proteomes" id="UP000826656"/>
    </source>
</evidence>
<dbReference type="PANTHER" id="PTHR47723">
    <property type="entry name" value="OS05G0353850 PROTEIN"/>
    <property type="match status" value="1"/>
</dbReference>
<evidence type="ECO:0000313" key="2">
    <source>
        <dbReference type="EMBL" id="KAH0757310.1"/>
    </source>
</evidence>
<dbReference type="Gene3D" id="3.30.420.10">
    <property type="entry name" value="Ribonuclease H-like superfamily/Ribonuclease H"/>
    <property type="match status" value="1"/>
</dbReference>
<dbReference type="InterPro" id="IPR044730">
    <property type="entry name" value="RNase_H-like_dom_plant"/>
</dbReference>
<protein>
    <recommendedName>
        <fullName evidence="1">RNase H type-1 domain-containing protein</fullName>
    </recommendedName>
</protein>
<organism evidence="2 3">
    <name type="scientific">Solanum tuberosum</name>
    <name type="common">Potato</name>
    <dbReference type="NCBI Taxonomy" id="4113"/>
    <lineage>
        <taxon>Eukaryota</taxon>
        <taxon>Viridiplantae</taxon>
        <taxon>Streptophyta</taxon>
        <taxon>Embryophyta</taxon>
        <taxon>Tracheophyta</taxon>
        <taxon>Spermatophyta</taxon>
        <taxon>Magnoliopsida</taxon>
        <taxon>eudicotyledons</taxon>
        <taxon>Gunneridae</taxon>
        <taxon>Pentapetalae</taxon>
        <taxon>asterids</taxon>
        <taxon>lamiids</taxon>
        <taxon>Solanales</taxon>
        <taxon>Solanaceae</taxon>
        <taxon>Solanoideae</taxon>
        <taxon>Solaneae</taxon>
        <taxon>Solanum</taxon>
    </lineage>
</organism>
<dbReference type="InterPro" id="IPR012337">
    <property type="entry name" value="RNaseH-like_sf"/>
</dbReference>
<evidence type="ECO:0000259" key="1">
    <source>
        <dbReference type="PROSITE" id="PS50879"/>
    </source>
</evidence>
<dbReference type="EMBL" id="JAIVGD010000015">
    <property type="protein sequence ID" value="KAH0757310.1"/>
    <property type="molecule type" value="Genomic_DNA"/>
</dbReference>
<dbReference type="InterPro" id="IPR036397">
    <property type="entry name" value="RNaseH_sf"/>
</dbReference>